<dbReference type="AlphaFoldDB" id="A0A0L6UTH9"/>
<feature type="compositionally biased region" description="Basic and acidic residues" evidence="1">
    <location>
        <begin position="184"/>
        <end position="204"/>
    </location>
</feature>
<feature type="compositionally biased region" description="Basic and acidic residues" evidence="1">
    <location>
        <begin position="249"/>
        <end position="270"/>
    </location>
</feature>
<evidence type="ECO:0000313" key="3">
    <source>
        <dbReference type="EMBL" id="KNZ51804.1"/>
    </source>
</evidence>
<evidence type="ECO:0000313" key="4">
    <source>
        <dbReference type="Proteomes" id="UP000037035"/>
    </source>
</evidence>
<keyword evidence="2" id="KW-0732">Signal</keyword>
<feature type="region of interest" description="Disordered" evidence="1">
    <location>
        <begin position="184"/>
        <end position="293"/>
    </location>
</feature>
<accession>A0A0L6UTH9</accession>
<feature type="compositionally biased region" description="Polar residues" evidence="1">
    <location>
        <begin position="273"/>
        <end position="282"/>
    </location>
</feature>
<evidence type="ECO:0000256" key="2">
    <source>
        <dbReference type="SAM" id="SignalP"/>
    </source>
</evidence>
<evidence type="ECO:0000256" key="1">
    <source>
        <dbReference type="SAM" id="MobiDB-lite"/>
    </source>
</evidence>
<organism evidence="3 4">
    <name type="scientific">Puccinia sorghi</name>
    <dbReference type="NCBI Taxonomy" id="27349"/>
    <lineage>
        <taxon>Eukaryota</taxon>
        <taxon>Fungi</taxon>
        <taxon>Dikarya</taxon>
        <taxon>Basidiomycota</taxon>
        <taxon>Pucciniomycotina</taxon>
        <taxon>Pucciniomycetes</taxon>
        <taxon>Pucciniales</taxon>
        <taxon>Pucciniaceae</taxon>
        <taxon>Puccinia</taxon>
    </lineage>
</organism>
<feature type="compositionally biased region" description="Polar residues" evidence="1">
    <location>
        <begin position="393"/>
        <end position="408"/>
    </location>
</feature>
<dbReference type="VEuPathDB" id="FungiDB:VP01_3801g1"/>
<comment type="caution">
    <text evidence="3">The sequence shown here is derived from an EMBL/GenBank/DDBJ whole genome shotgun (WGS) entry which is preliminary data.</text>
</comment>
<proteinExistence type="predicted"/>
<gene>
    <name evidence="3" type="ORF">VP01_3801g1</name>
</gene>
<feature type="compositionally biased region" description="Basic and acidic residues" evidence="1">
    <location>
        <begin position="436"/>
        <end position="454"/>
    </location>
</feature>
<keyword evidence="4" id="KW-1185">Reference proteome</keyword>
<reference evidence="3 4" key="1">
    <citation type="submission" date="2015-08" db="EMBL/GenBank/DDBJ databases">
        <title>Next Generation Sequencing and Analysis of the Genome of Puccinia sorghi L Schw, the Causal Agent of Maize Common Rust.</title>
        <authorList>
            <person name="Rochi L."/>
            <person name="Burguener G."/>
            <person name="Darino M."/>
            <person name="Turjanski A."/>
            <person name="Kreff E."/>
            <person name="Dieguez M.J."/>
            <person name="Sacco F."/>
        </authorList>
    </citation>
    <scope>NUCLEOTIDE SEQUENCE [LARGE SCALE GENOMIC DNA]</scope>
    <source>
        <strain evidence="3 4">RO10H11247</strain>
    </source>
</reference>
<feature type="region of interest" description="Disordered" evidence="1">
    <location>
        <begin position="355"/>
        <end position="454"/>
    </location>
</feature>
<feature type="signal peptide" evidence="2">
    <location>
        <begin position="1"/>
        <end position="30"/>
    </location>
</feature>
<name>A0A0L6UTH9_9BASI</name>
<dbReference type="EMBL" id="LAVV01008837">
    <property type="protein sequence ID" value="KNZ51804.1"/>
    <property type="molecule type" value="Genomic_DNA"/>
</dbReference>
<sequence>MAEWPFSITRNGQLLALLAFIHPIIYLTRGAPPAVQPHANVIEPYQMSLADYWDSARAAINNAGPGGMAVVLTRQEGYVPIRLLVDSEEGAAQDQWHIIDHPATLEATHLIPSQVSPDKPWNLYDPETLLNYQVFLNHPVVPEVARRFPQPFKSPQTSPMETVRSSWADAKPFVPSRLREKAAISEKHADSQEFISSEKNRRCEPAGVRELSVANAVDLPDDPHPLSDEASSAKKPKEICPGETPNKLDLPKELGMEDKQLGQSDNKSRGPDSYSTGETNSVEVKGNSKDDGQVFLTPVQKKGIDYCGTGGIHSSIVAPEQRYKDALLRKLAIPSMGQKKVGQDKISHIIIGQRREQDAVANTSQALKEPHEKKIIQPTPSVIEQHGKPNDIPQPTSNPKAPNSSITARETYLSALKKNLESPVKQPDTSQSHKKSTNEHVDDERHTGRGDFGS</sequence>
<feature type="compositionally biased region" description="Basic and acidic residues" evidence="1">
    <location>
        <begin position="221"/>
        <end position="240"/>
    </location>
</feature>
<protein>
    <submittedName>
        <fullName evidence="3">Putative signal peptide protein</fullName>
    </submittedName>
</protein>
<feature type="chain" id="PRO_5005567863" evidence="2">
    <location>
        <begin position="31"/>
        <end position="454"/>
    </location>
</feature>
<dbReference type="Proteomes" id="UP000037035">
    <property type="component" value="Unassembled WGS sequence"/>
</dbReference>